<dbReference type="Gene3D" id="1.10.390.10">
    <property type="entry name" value="Neutral Protease Domain 2"/>
    <property type="match status" value="1"/>
</dbReference>
<dbReference type="InterPro" id="IPR014782">
    <property type="entry name" value="Peptidase_M1_dom"/>
</dbReference>
<dbReference type="CDD" id="cd09601">
    <property type="entry name" value="M1_APN-Q_like"/>
    <property type="match status" value="1"/>
</dbReference>
<evidence type="ECO:0000259" key="12">
    <source>
        <dbReference type="Pfam" id="PF11838"/>
    </source>
</evidence>
<accession>A0ABY6BDH4</accession>
<keyword evidence="4 9" id="KW-0645">Protease</keyword>
<dbReference type="SUPFAM" id="SSF63737">
    <property type="entry name" value="Leukotriene A4 hydrolase N-terminal domain"/>
    <property type="match status" value="1"/>
</dbReference>
<evidence type="ECO:0000256" key="1">
    <source>
        <dbReference type="ARBA" id="ARBA00000098"/>
    </source>
</evidence>
<dbReference type="InterPro" id="IPR045357">
    <property type="entry name" value="Aminopeptidase_N-like_N"/>
</dbReference>
<evidence type="ECO:0000259" key="13">
    <source>
        <dbReference type="Pfam" id="PF17900"/>
    </source>
</evidence>
<sequence length="898" mass="99661">MLPTRLFAFLALALWGCVACSETVPTGQLPGFAEPLHYSLDLKVDPRQEGFDGVAAIRVRLREPVDHLWLHGKGLKLEQSEWEDAQQKTHPASVREEGKTLLRVAFGKVLEPQEIQLRFRYHASFNPRLEGLYIARQLDTPYAVSQMEASSARYVFPSFDEPRFKTPYDIRLEVPADQTGLSNAPQVSEEKTAAGWKKLTFKTTQKLPTYLVAFAVGPWDVVDGKAIAPTQWRNEPLPLRAVAPAGQGKRLQEVLEATPSIITELENYFAFPYSFGKLDLLGAPDFQAGAMENPGLVIYRDSLLLLDANSPTRVRRMSFEINTHELAHQWFGDTVTMAWWDDIWLNEAFATWLEGKVTGKLRPENRADLSRIQSAHRAMTVDSQASARRVRQPIRTDGDIEGAFDAITYQKGAAVLGMFESWIGEEKFRTGIREYTRTHAFGTATSDDLIASLTRASGKGEPFARAMKSFLDQAGVPLVSTQLRCEGDKSVLSVRQERFLPAGSKGNPKQQWGIPVCIRSGRGDVVAEQCHLVESATADIAIEGGCPDWYHANANGQGYYRISMAKADQSKLTAVVASLPDAEQLAYADMIRAGFERGEVDAPTVLAAMEKLSTSRTREVATSLFETFRWIRHNLATPETRITLDAFAARLYLPRLRELGYRRQAGESETVSMYRMDLVDFLARNAEVREVRDTLVEHGKGVLKRGADGHLTFSAANYDFLGITLAVTVQEVGAAAIDGLVAEIKRNADSTLRASMIAALGATRDPALGERVREFALSGDVRLGEIMRLMYVHQSDPANREAFWGWMQRRFSDLLAKSSASVQGDLPELASDGWCQTAKTKELADFFSPRLKTIVGGAQGLERAREGVELCSALRTRHGDNALTPWVAEQTRDKAARG</sequence>
<evidence type="ECO:0000256" key="6">
    <source>
        <dbReference type="ARBA" id="ARBA00022801"/>
    </source>
</evidence>
<dbReference type="InterPro" id="IPR027268">
    <property type="entry name" value="Peptidase_M4/M1_CTD_sf"/>
</dbReference>
<dbReference type="InterPro" id="IPR042097">
    <property type="entry name" value="Aminopeptidase_N-like_N_sf"/>
</dbReference>
<dbReference type="Gene3D" id="2.60.40.1730">
    <property type="entry name" value="tricorn interacting facor f3 domain"/>
    <property type="match status" value="1"/>
</dbReference>
<protein>
    <recommendedName>
        <fullName evidence="9">Aminopeptidase</fullName>
        <ecNumber evidence="9">3.4.11.-</ecNumber>
    </recommendedName>
</protein>
<evidence type="ECO:0000256" key="2">
    <source>
        <dbReference type="ARBA" id="ARBA00010136"/>
    </source>
</evidence>
<feature type="domain" description="Aminopeptidase N-like N-terminal" evidence="13">
    <location>
        <begin position="35"/>
        <end position="211"/>
    </location>
</feature>
<evidence type="ECO:0000256" key="8">
    <source>
        <dbReference type="ARBA" id="ARBA00023049"/>
    </source>
</evidence>
<dbReference type="Pfam" id="PF11838">
    <property type="entry name" value="ERAP1_C"/>
    <property type="match status" value="1"/>
</dbReference>
<evidence type="ECO:0000256" key="9">
    <source>
        <dbReference type="RuleBase" id="RU364040"/>
    </source>
</evidence>
<dbReference type="PRINTS" id="PR00756">
    <property type="entry name" value="ALADIPTASE"/>
</dbReference>
<dbReference type="PANTHER" id="PTHR11533">
    <property type="entry name" value="PROTEASE M1 ZINC METALLOPROTEASE"/>
    <property type="match status" value="1"/>
</dbReference>
<evidence type="ECO:0000256" key="3">
    <source>
        <dbReference type="ARBA" id="ARBA00022438"/>
    </source>
</evidence>
<keyword evidence="15" id="KW-1185">Reference proteome</keyword>
<dbReference type="Gene3D" id="1.25.50.20">
    <property type="match status" value="1"/>
</dbReference>
<dbReference type="RefSeq" id="WP_261694606.1">
    <property type="nucleotide sequence ID" value="NZ_CP104694.1"/>
</dbReference>
<comment type="catalytic activity">
    <reaction evidence="1">
        <text>Release of an N-terminal amino acid, Xaa-|-Yaa- from a peptide, amide or arylamide. Xaa is preferably Ala, but may be most amino acids including Pro (slow action). When a terminal hydrophobic residue is followed by a prolyl residue, the two may be released as an intact Xaa-Pro dipeptide.</text>
        <dbReference type="EC" id="3.4.11.2"/>
    </reaction>
</comment>
<comment type="similarity">
    <text evidence="2 9">Belongs to the peptidase M1 family.</text>
</comment>
<dbReference type="EMBL" id="CP104694">
    <property type="protein sequence ID" value="UXI67636.1"/>
    <property type="molecule type" value="Genomic_DNA"/>
</dbReference>
<organism evidence="14 15">
    <name type="scientific">Tahibacter amnicola</name>
    <dbReference type="NCBI Taxonomy" id="2976241"/>
    <lineage>
        <taxon>Bacteria</taxon>
        <taxon>Pseudomonadati</taxon>
        <taxon>Pseudomonadota</taxon>
        <taxon>Gammaproteobacteria</taxon>
        <taxon>Lysobacterales</taxon>
        <taxon>Rhodanobacteraceae</taxon>
        <taxon>Tahibacter</taxon>
    </lineage>
</organism>
<gene>
    <name evidence="14" type="ORF">N4264_23320</name>
</gene>
<evidence type="ECO:0000313" key="15">
    <source>
        <dbReference type="Proteomes" id="UP001064632"/>
    </source>
</evidence>
<keyword evidence="8 9" id="KW-0482">Metalloprotease</keyword>
<feature type="chain" id="PRO_5046407878" description="Aminopeptidase" evidence="10">
    <location>
        <begin position="22"/>
        <end position="898"/>
    </location>
</feature>
<keyword evidence="7 9" id="KW-0862">Zinc</keyword>
<dbReference type="InterPro" id="IPR024571">
    <property type="entry name" value="ERAP1-like_C_dom"/>
</dbReference>
<keyword evidence="5 9" id="KW-0479">Metal-binding</keyword>
<evidence type="ECO:0000256" key="5">
    <source>
        <dbReference type="ARBA" id="ARBA00022723"/>
    </source>
</evidence>
<name>A0ABY6BDH4_9GAMM</name>
<dbReference type="Pfam" id="PF17900">
    <property type="entry name" value="Peptidase_M1_N"/>
    <property type="match status" value="1"/>
</dbReference>
<evidence type="ECO:0000313" key="14">
    <source>
        <dbReference type="EMBL" id="UXI67636.1"/>
    </source>
</evidence>
<dbReference type="Proteomes" id="UP001064632">
    <property type="component" value="Chromosome"/>
</dbReference>
<comment type="cofactor">
    <cofactor evidence="9">
        <name>Zn(2+)</name>
        <dbReference type="ChEBI" id="CHEBI:29105"/>
    </cofactor>
    <text evidence="9">Binds 1 zinc ion per subunit.</text>
</comment>
<feature type="signal peptide" evidence="10">
    <location>
        <begin position="1"/>
        <end position="21"/>
    </location>
</feature>
<keyword evidence="10" id="KW-0732">Signal</keyword>
<dbReference type="Gene3D" id="2.60.40.1910">
    <property type="match status" value="1"/>
</dbReference>
<keyword evidence="6 9" id="KW-0378">Hydrolase</keyword>
<keyword evidence="3 9" id="KW-0031">Aminopeptidase</keyword>
<evidence type="ECO:0000259" key="11">
    <source>
        <dbReference type="Pfam" id="PF01433"/>
    </source>
</evidence>
<dbReference type="EC" id="3.4.11.-" evidence="9"/>
<feature type="domain" description="ERAP1-like C-terminal" evidence="12">
    <location>
        <begin position="549"/>
        <end position="869"/>
    </location>
</feature>
<evidence type="ECO:0000256" key="10">
    <source>
        <dbReference type="SAM" id="SignalP"/>
    </source>
</evidence>
<feature type="domain" description="Peptidase M1 membrane alanine aminopeptidase" evidence="11">
    <location>
        <begin position="255"/>
        <end position="461"/>
    </location>
</feature>
<reference evidence="14" key="1">
    <citation type="submission" date="2022-09" db="EMBL/GenBank/DDBJ databases">
        <title>Tahibacter sp. nov., isolated from a fresh water.</title>
        <authorList>
            <person name="Baek J.H."/>
            <person name="Lee J.K."/>
            <person name="Kim J.M."/>
            <person name="Jeon C.O."/>
        </authorList>
    </citation>
    <scope>NUCLEOTIDE SEQUENCE</scope>
    <source>
        <strain evidence="14">W38</strain>
    </source>
</reference>
<dbReference type="PANTHER" id="PTHR11533:SF174">
    <property type="entry name" value="PUROMYCIN-SENSITIVE AMINOPEPTIDASE-RELATED"/>
    <property type="match status" value="1"/>
</dbReference>
<evidence type="ECO:0000256" key="7">
    <source>
        <dbReference type="ARBA" id="ARBA00022833"/>
    </source>
</evidence>
<dbReference type="Pfam" id="PF01433">
    <property type="entry name" value="Peptidase_M1"/>
    <property type="match status" value="1"/>
</dbReference>
<dbReference type="SUPFAM" id="SSF55486">
    <property type="entry name" value="Metalloproteases ('zincins'), catalytic domain"/>
    <property type="match status" value="1"/>
</dbReference>
<dbReference type="InterPro" id="IPR001930">
    <property type="entry name" value="Peptidase_M1"/>
</dbReference>
<proteinExistence type="inferred from homology"/>
<evidence type="ECO:0000256" key="4">
    <source>
        <dbReference type="ARBA" id="ARBA00022670"/>
    </source>
</evidence>
<dbReference type="InterPro" id="IPR034016">
    <property type="entry name" value="M1_APN-typ"/>
</dbReference>
<dbReference type="InterPro" id="IPR050344">
    <property type="entry name" value="Peptidase_M1_aminopeptidases"/>
</dbReference>